<evidence type="ECO:0000313" key="2">
    <source>
        <dbReference type="Proteomes" id="UP001597199"/>
    </source>
</evidence>
<dbReference type="Proteomes" id="UP001597199">
    <property type="component" value="Unassembled WGS sequence"/>
</dbReference>
<accession>A0ABW4BBZ9</accession>
<sequence>MASLFKKMVNSIEKKVTHRKTEPTTPTAVEALALQYTGKYAFLDELTNKTHQLMISPALKIKIDGSTLPGTVTGITTDKLTFLDHYGYQLIITADSAGPATIYDEAEDATYQIIKPTTDN</sequence>
<name>A0ABW4BBZ9_9LACO</name>
<keyword evidence="2" id="KW-1185">Reference proteome</keyword>
<gene>
    <name evidence="1" type="ORF">ACFQ41_01600</name>
</gene>
<reference evidence="2" key="1">
    <citation type="journal article" date="2019" name="Int. J. Syst. Evol. Microbiol.">
        <title>The Global Catalogue of Microorganisms (GCM) 10K type strain sequencing project: providing services to taxonomists for standard genome sequencing and annotation.</title>
        <authorList>
            <consortium name="The Broad Institute Genomics Platform"/>
            <consortium name="The Broad Institute Genome Sequencing Center for Infectious Disease"/>
            <person name="Wu L."/>
            <person name="Ma J."/>
        </authorList>
    </citation>
    <scope>NUCLEOTIDE SEQUENCE [LARGE SCALE GENOMIC DNA]</scope>
    <source>
        <strain evidence="2">CCM 9110</strain>
    </source>
</reference>
<dbReference type="EMBL" id="JBHTOA010000014">
    <property type="protein sequence ID" value="MFD1397999.1"/>
    <property type="molecule type" value="Genomic_DNA"/>
</dbReference>
<dbReference type="Pfam" id="PF16110">
    <property type="entry name" value="DUF4828"/>
    <property type="match status" value="1"/>
</dbReference>
<proteinExistence type="predicted"/>
<evidence type="ECO:0000313" key="1">
    <source>
        <dbReference type="EMBL" id="MFD1397999.1"/>
    </source>
</evidence>
<dbReference type="RefSeq" id="WP_204119664.1">
    <property type="nucleotide sequence ID" value="NZ_BOLV01000020.1"/>
</dbReference>
<protein>
    <submittedName>
        <fullName evidence="1">DUF4828 domain-containing protein</fullName>
    </submittedName>
</protein>
<dbReference type="InterPro" id="IPR032254">
    <property type="entry name" value="DUF4828"/>
</dbReference>
<comment type="caution">
    <text evidence="1">The sequence shown here is derived from an EMBL/GenBank/DDBJ whole genome shotgun (WGS) entry which is preliminary data.</text>
</comment>
<organism evidence="1 2">
    <name type="scientific">Lacticaseibacillus suilingensis</name>
    <dbReference type="NCBI Taxonomy" id="2799577"/>
    <lineage>
        <taxon>Bacteria</taxon>
        <taxon>Bacillati</taxon>
        <taxon>Bacillota</taxon>
        <taxon>Bacilli</taxon>
        <taxon>Lactobacillales</taxon>
        <taxon>Lactobacillaceae</taxon>
        <taxon>Lacticaseibacillus</taxon>
    </lineage>
</organism>